<keyword evidence="4" id="KW-1185">Reference proteome</keyword>
<reference evidence="3" key="1">
    <citation type="submission" date="2020-05" db="UniProtKB">
        <authorList>
            <consortium name="EnsemblMetazoa"/>
        </authorList>
    </citation>
    <scope>IDENTIFICATION</scope>
    <source>
        <strain evidence="3">USDA</strain>
    </source>
</reference>
<dbReference type="AlphaFoldDB" id="A0A1I8QBE0"/>
<evidence type="ECO:0000313" key="3">
    <source>
        <dbReference type="EnsemblMetazoa" id="SCAU015631-PA"/>
    </source>
</evidence>
<feature type="region of interest" description="Disordered" evidence="1">
    <location>
        <begin position="187"/>
        <end position="214"/>
    </location>
</feature>
<accession>A0A1I8QBE0</accession>
<dbReference type="VEuPathDB" id="VectorBase:SCAU015631"/>
<evidence type="ECO:0000256" key="2">
    <source>
        <dbReference type="SAM" id="SignalP"/>
    </source>
</evidence>
<gene>
    <name evidence="3" type="primary">106088468</name>
</gene>
<feature type="signal peptide" evidence="2">
    <location>
        <begin position="1"/>
        <end position="18"/>
    </location>
</feature>
<evidence type="ECO:0000256" key="1">
    <source>
        <dbReference type="SAM" id="MobiDB-lite"/>
    </source>
</evidence>
<feature type="compositionally biased region" description="Low complexity" evidence="1">
    <location>
        <begin position="190"/>
        <end position="214"/>
    </location>
</feature>
<name>A0A1I8QBE0_STOCA</name>
<keyword evidence="2" id="KW-0732">Signal</keyword>
<dbReference type="Proteomes" id="UP000095300">
    <property type="component" value="Unassembled WGS sequence"/>
</dbReference>
<dbReference type="EnsemblMetazoa" id="SCAU015631-RA">
    <property type="protein sequence ID" value="SCAU015631-PA"/>
    <property type="gene ID" value="SCAU015631"/>
</dbReference>
<evidence type="ECO:0000313" key="4">
    <source>
        <dbReference type="Proteomes" id="UP000095300"/>
    </source>
</evidence>
<proteinExistence type="predicted"/>
<protein>
    <submittedName>
        <fullName evidence="3">Uncharacterized protein</fullName>
    </submittedName>
</protein>
<feature type="chain" id="PRO_5009328066" evidence="2">
    <location>
        <begin position="19"/>
        <end position="356"/>
    </location>
</feature>
<sequence length="356" mass="35474">MKLFLSATLAIMLGSILGQTQLIQTSLGAIPASGQITLNGGSYPLNGIDSSSALQSLMNTVNQGGSGSVSVNINQQPANVVSHSIVGGTGTISIPSNIFGGTVGGSISGSNIISGSGSISGSATIPISTGSSQVFTGSTTIPISTGSSQVISGSATVPISTGSSTTTTSSGSKKWSITINNSAVANKKPTVTSTTTTSSTSTSSIPTATTTTTTTTGGTGSIALNGMNIITGTSTLPKHILDLLNSVSSNSAPAVVINTTPPKEQHISIGPTTGGSVVINPFLPQEQQISGGTSGTIVLNGGPSQEHQITGGTTGTIVLNGGPSQEHQITATVDGLLETMETLLKKLNTMQWWMDP</sequence>
<organism evidence="3 4">
    <name type="scientific">Stomoxys calcitrans</name>
    <name type="common">Stable fly</name>
    <name type="synonym">Conops calcitrans</name>
    <dbReference type="NCBI Taxonomy" id="35570"/>
    <lineage>
        <taxon>Eukaryota</taxon>
        <taxon>Metazoa</taxon>
        <taxon>Ecdysozoa</taxon>
        <taxon>Arthropoda</taxon>
        <taxon>Hexapoda</taxon>
        <taxon>Insecta</taxon>
        <taxon>Pterygota</taxon>
        <taxon>Neoptera</taxon>
        <taxon>Endopterygota</taxon>
        <taxon>Diptera</taxon>
        <taxon>Brachycera</taxon>
        <taxon>Muscomorpha</taxon>
        <taxon>Muscoidea</taxon>
        <taxon>Muscidae</taxon>
        <taxon>Stomoxys</taxon>
    </lineage>
</organism>